<comment type="caution">
    <text evidence="8">Lacks conserved residue(s) required for the propagation of feature annotation.</text>
</comment>
<keyword evidence="2 8" id="KW-0963">Cytoplasm</keyword>
<keyword evidence="5 8" id="KW-0067">ATP-binding</keyword>
<feature type="binding site" evidence="8">
    <location>
        <begin position="198"/>
        <end position="200"/>
    </location>
    <ligand>
        <name>ATP</name>
        <dbReference type="ChEBI" id="CHEBI:30616"/>
    </ligand>
</feature>
<proteinExistence type="inferred from homology"/>
<dbReference type="InterPro" id="IPR004154">
    <property type="entry name" value="Anticodon-bd"/>
</dbReference>
<dbReference type="AlphaFoldDB" id="A0A1F6BS59"/>
<evidence type="ECO:0000256" key="7">
    <source>
        <dbReference type="ARBA" id="ARBA00023146"/>
    </source>
</evidence>
<evidence type="ECO:0000313" key="10">
    <source>
        <dbReference type="EMBL" id="OGG39775.1"/>
    </source>
</evidence>
<dbReference type="InterPro" id="IPR022961">
    <property type="entry name" value="Gly_tRNA_ligase_bac"/>
</dbReference>
<comment type="caution">
    <text evidence="10">The sequence shown here is derived from an EMBL/GenBank/DDBJ whole genome shotgun (WGS) entry which is preliminary data.</text>
</comment>
<feature type="binding site" evidence="8">
    <location>
        <position position="166"/>
    </location>
    <ligand>
        <name>substrate</name>
    </ligand>
</feature>
<dbReference type="PRINTS" id="PR01043">
    <property type="entry name" value="TRNASYNTHGLY"/>
</dbReference>
<dbReference type="PANTHER" id="PTHR10745">
    <property type="entry name" value="GLYCYL-TRNA SYNTHETASE/DNA POLYMERASE SUBUNIT GAMMA-2"/>
    <property type="match status" value="1"/>
</dbReference>
<evidence type="ECO:0000256" key="5">
    <source>
        <dbReference type="ARBA" id="ARBA00022840"/>
    </source>
</evidence>
<evidence type="ECO:0000256" key="2">
    <source>
        <dbReference type="ARBA" id="ARBA00022490"/>
    </source>
</evidence>
<dbReference type="GO" id="GO:1990742">
    <property type="term" value="C:microvesicle"/>
    <property type="evidence" value="ECO:0007669"/>
    <property type="project" value="UniProtKB-ARBA"/>
</dbReference>
<dbReference type="Pfam" id="PF00587">
    <property type="entry name" value="tRNA-synt_2b"/>
    <property type="match status" value="1"/>
</dbReference>
<comment type="function">
    <text evidence="8">Catalyzes the attachment of glycine to tRNA(Gly).</text>
</comment>
<organism evidence="10 11">
    <name type="scientific">Candidatus Jorgensenbacteria bacterium RIFCSPLOWO2_01_FULL_45_25b</name>
    <dbReference type="NCBI Taxonomy" id="1798471"/>
    <lineage>
        <taxon>Bacteria</taxon>
        <taxon>Candidatus Joergenseniibacteriota</taxon>
    </lineage>
</organism>
<sequence>MSLLEKVANLAKRRGFVYPSSEIYGGIAGMWDFGPLGAELTRNIKNEYWKTMVRERDDVVGIDASIIMNPRVWEASGHTEAFSDPLVDCKKCKKRFRADHIVDDFGTLDPSDFVGLVNEVYADPNTKPKCLECGGDLTEPRQFNLLVETFLGSVEGAKEKAYLRGEITQGVHTNFKQILDSTRVKIPFGVAQIGKAFRNEITPGGFIFRCREFEQMELQYYVKPDKKASQKTFEEWKEKRLQWYLDFGFSKKNLRFKEHAPDELVHYAQAAFDIEYNLEGEWKEMEGVHHRGDWDLRRHQEYSKKDMTYYDEETKEKYLPYIIETSAGVGRVALFALCEAYHEEKLKEGEKNDDTRVVLKLHPKLAPYKVAVFPLLANKPELVTLAKKIYNDLRGSFMVAWDERGNVGKRYRAQDEIGTPFCVTVDFESLEGKDVTVRNRDTMKQERVLIAELSSYIQLKLS</sequence>
<comment type="catalytic activity">
    <reaction evidence="8">
        <text>tRNA(Gly) + glycine + ATP = glycyl-tRNA(Gly) + AMP + diphosphate</text>
        <dbReference type="Rhea" id="RHEA:16013"/>
        <dbReference type="Rhea" id="RHEA-COMP:9664"/>
        <dbReference type="Rhea" id="RHEA-COMP:9683"/>
        <dbReference type="ChEBI" id="CHEBI:30616"/>
        <dbReference type="ChEBI" id="CHEBI:33019"/>
        <dbReference type="ChEBI" id="CHEBI:57305"/>
        <dbReference type="ChEBI" id="CHEBI:78442"/>
        <dbReference type="ChEBI" id="CHEBI:78522"/>
        <dbReference type="ChEBI" id="CHEBI:456215"/>
        <dbReference type="EC" id="6.1.1.14"/>
    </reaction>
</comment>
<evidence type="ECO:0000256" key="6">
    <source>
        <dbReference type="ARBA" id="ARBA00022917"/>
    </source>
</evidence>
<dbReference type="EC" id="6.1.1.14" evidence="8"/>
<dbReference type="HAMAP" id="MF_00253_B">
    <property type="entry name" value="Gly_tRNA_synth_B"/>
    <property type="match status" value="1"/>
</dbReference>
<dbReference type="Pfam" id="PF03129">
    <property type="entry name" value="HGTP_anticodon"/>
    <property type="match status" value="1"/>
</dbReference>
<keyword evidence="6 8" id="KW-0648">Protein biosynthesis</keyword>
<dbReference type="NCBIfam" id="NF003211">
    <property type="entry name" value="PRK04173.1"/>
    <property type="match status" value="1"/>
</dbReference>
<dbReference type="SUPFAM" id="SSF52954">
    <property type="entry name" value="Class II aaRS ABD-related"/>
    <property type="match status" value="1"/>
</dbReference>
<dbReference type="FunFam" id="3.40.50.800:FF:000002">
    <property type="entry name" value="Glycine--tRNA ligase"/>
    <property type="match status" value="1"/>
</dbReference>
<dbReference type="GO" id="GO:0004820">
    <property type="term" value="F:glycine-tRNA ligase activity"/>
    <property type="evidence" value="ECO:0007669"/>
    <property type="project" value="UniProtKB-UniRule"/>
</dbReference>
<dbReference type="InterPro" id="IPR006195">
    <property type="entry name" value="aa-tRNA-synth_II"/>
</dbReference>
<feature type="binding site" evidence="8">
    <location>
        <begin position="324"/>
        <end position="328"/>
    </location>
    <ligand>
        <name>substrate</name>
    </ligand>
</feature>
<dbReference type="InterPro" id="IPR027031">
    <property type="entry name" value="Gly-tRNA_synthase/POLG2"/>
</dbReference>
<comment type="similarity">
    <text evidence="1 8">Belongs to the class-II aminoacyl-tRNA synthetase family.</text>
</comment>
<dbReference type="EMBL" id="MFKK01000035">
    <property type="protein sequence ID" value="OGG39775.1"/>
    <property type="molecule type" value="Genomic_DNA"/>
</dbReference>
<dbReference type="Gene3D" id="3.40.50.800">
    <property type="entry name" value="Anticodon-binding domain"/>
    <property type="match status" value="1"/>
</dbReference>
<dbReference type="NCBIfam" id="TIGR00389">
    <property type="entry name" value="glyS_dimeric"/>
    <property type="match status" value="1"/>
</dbReference>
<dbReference type="GO" id="GO:0006426">
    <property type="term" value="P:glycyl-tRNA aminoacylation"/>
    <property type="evidence" value="ECO:0007669"/>
    <property type="project" value="UniProtKB-UniRule"/>
</dbReference>
<evidence type="ECO:0000256" key="8">
    <source>
        <dbReference type="HAMAP-Rule" id="MF_00253"/>
    </source>
</evidence>
<keyword evidence="3 8" id="KW-0436">Ligase</keyword>
<name>A0A1F6BS59_9BACT</name>
<feature type="domain" description="Aminoacyl-transfer RNA synthetases class-II family profile" evidence="9">
    <location>
        <begin position="5"/>
        <end position="367"/>
    </location>
</feature>
<dbReference type="GO" id="GO:0004081">
    <property type="term" value="F:bis(5'-nucleosyl)-tetraphosphatase (asymmetrical) activity"/>
    <property type="evidence" value="ECO:0007669"/>
    <property type="project" value="UniProtKB-ARBA"/>
</dbReference>
<evidence type="ECO:0000313" key="11">
    <source>
        <dbReference type="Proteomes" id="UP000176996"/>
    </source>
</evidence>
<evidence type="ECO:0000256" key="3">
    <source>
        <dbReference type="ARBA" id="ARBA00022598"/>
    </source>
</evidence>
<accession>A0A1F6BS59</accession>
<evidence type="ECO:0000256" key="1">
    <source>
        <dbReference type="ARBA" id="ARBA00008226"/>
    </source>
</evidence>
<dbReference type="PROSITE" id="PS50862">
    <property type="entry name" value="AA_TRNA_LIGASE_II"/>
    <property type="match status" value="1"/>
</dbReference>
<feature type="binding site" evidence="8">
    <location>
        <position position="97"/>
    </location>
    <ligand>
        <name>substrate</name>
    </ligand>
</feature>
<reference evidence="10 11" key="1">
    <citation type="journal article" date="2016" name="Nat. Commun.">
        <title>Thousands of microbial genomes shed light on interconnected biogeochemical processes in an aquifer system.</title>
        <authorList>
            <person name="Anantharaman K."/>
            <person name="Brown C.T."/>
            <person name="Hug L.A."/>
            <person name="Sharon I."/>
            <person name="Castelle C.J."/>
            <person name="Probst A.J."/>
            <person name="Thomas B.C."/>
            <person name="Singh A."/>
            <person name="Wilkins M.J."/>
            <person name="Karaoz U."/>
            <person name="Brodie E.L."/>
            <person name="Williams K.H."/>
            <person name="Hubbard S.S."/>
            <person name="Banfield J.F."/>
        </authorList>
    </citation>
    <scope>NUCLEOTIDE SEQUENCE [LARGE SCALE GENOMIC DNA]</scope>
</reference>
<dbReference type="PANTHER" id="PTHR10745:SF8">
    <property type="entry name" value="DNA POLYMERASE SUBUNIT GAMMA-2, MITOCHONDRIAL"/>
    <property type="match status" value="1"/>
</dbReference>
<dbReference type="InterPro" id="IPR036621">
    <property type="entry name" value="Anticodon-bd_dom_sf"/>
</dbReference>
<dbReference type="STRING" id="1798471.A3A21_02370"/>
<feature type="binding site" evidence="8">
    <location>
        <begin position="208"/>
        <end position="213"/>
    </location>
    <ligand>
        <name>ATP</name>
        <dbReference type="ChEBI" id="CHEBI:30616"/>
    </ligand>
</feature>
<comment type="subunit">
    <text evidence="8">Homodimer.</text>
</comment>
<evidence type="ECO:0000259" key="9">
    <source>
        <dbReference type="PROSITE" id="PS50862"/>
    </source>
</evidence>
<feature type="binding site" evidence="8">
    <location>
        <begin position="328"/>
        <end position="331"/>
    </location>
    <ligand>
        <name>ATP</name>
        <dbReference type="ChEBI" id="CHEBI:30616"/>
    </ligand>
</feature>
<dbReference type="GO" id="GO:0070062">
    <property type="term" value="C:extracellular exosome"/>
    <property type="evidence" value="ECO:0007669"/>
    <property type="project" value="UniProtKB-ARBA"/>
</dbReference>
<dbReference type="Proteomes" id="UP000176996">
    <property type="component" value="Unassembled WGS sequence"/>
</dbReference>
<dbReference type="InterPro" id="IPR045864">
    <property type="entry name" value="aa-tRNA-synth_II/BPL/LPL"/>
</dbReference>
<dbReference type="InterPro" id="IPR002314">
    <property type="entry name" value="aa-tRNA-synt_IIb"/>
</dbReference>
<feature type="binding site" evidence="8">
    <location>
        <begin position="213"/>
        <end position="217"/>
    </location>
    <ligand>
        <name>substrate</name>
    </ligand>
</feature>
<keyword evidence="7 8" id="KW-0030">Aminoacyl-tRNA synthetase</keyword>
<evidence type="ECO:0000256" key="4">
    <source>
        <dbReference type="ARBA" id="ARBA00022741"/>
    </source>
</evidence>
<dbReference type="InterPro" id="IPR033731">
    <property type="entry name" value="GlyRS-like_core"/>
</dbReference>
<dbReference type="Gene3D" id="3.30.930.10">
    <property type="entry name" value="Bira Bifunctional Protein, Domain 2"/>
    <property type="match status" value="1"/>
</dbReference>
<dbReference type="GO" id="GO:0005737">
    <property type="term" value="C:cytoplasm"/>
    <property type="evidence" value="ECO:0007669"/>
    <property type="project" value="UniProtKB-SubCell"/>
</dbReference>
<gene>
    <name evidence="8" type="primary">glyQS</name>
    <name evidence="10" type="ORF">A3A21_02370</name>
</gene>
<dbReference type="GO" id="GO:0005524">
    <property type="term" value="F:ATP binding"/>
    <property type="evidence" value="ECO:0007669"/>
    <property type="project" value="UniProtKB-UniRule"/>
</dbReference>
<protein>
    <recommendedName>
        <fullName evidence="8">Glycine--tRNA ligase</fullName>
        <ecNumber evidence="8">6.1.1.14</ecNumber>
    </recommendedName>
    <alternativeName>
        <fullName evidence="8">Glycyl-tRNA synthetase</fullName>
        <shortName evidence="8">GlyRS</shortName>
    </alternativeName>
</protein>
<comment type="subcellular location">
    <subcellularLocation>
        <location evidence="8">Cytoplasm</location>
    </subcellularLocation>
</comment>
<dbReference type="GO" id="GO:0015966">
    <property type="term" value="P:diadenosine tetraphosphate biosynthetic process"/>
    <property type="evidence" value="ECO:0007669"/>
    <property type="project" value="UniProtKB-ARBA"/>
</dbReference>
<dbReference type="InterPro" id="IPR002315">
    <property type="entry name" value="tRNA-synt_gly"/>
</dbReference>
<dbReference type="CDD" id="cd00774">
    <property type="entry name" value="GlyRS-like_core"/>
    <property type="match status" value="1"/>
</dbReference>
<keyword evidence="4 8" id="KW-0547">Nucleotide-binding</keyword>
<dbReference type="SUPFAM" id="SSF55681">
    <property type="entry name" value="Class II aaRS and biotin synthetases"/>
    <property type="match status" value="1"/>
</dbReference>